<dbReference type="PANTHER" id="PTHR10204:SF34">
    <property type="entry name" value="NAD(P)H DEHYDROGENASE [QUINONE] 1 ISOFORM 1"/>
    <property type="match status" value="1"/>
</dbReference>
<reference evidence="4 5" key="1">
    <citation type="submission" date="2018-12" db="EMBL/GenBank/DDBJ databases">
        <title>Genome sequencing of Eikenella corrodens KCOM 3110 (= JS217).</title>
        <authorList>
            <person name="Koo J.-K."/>
            <person name="Park S.-N."/>
            <person name="Lim Y.K."/>
        </authorList>
    </citation>
    <scope>NUCLEOTIDE SEQUENCE [LARGE SCALE GENOMIC DNA]</scope>
    <source>
        <strain evidence="4 5">KCOM 3110</strain>
    </source>
</reference>
<feature type="domain" description="Flavodoxin-like fold" evidence="3">
    <location>
        <begin position="4"/>
        <end position="187"/>
    </location>
</feature>
<dbReference type="PANTHER" id="PTHR10204">
    <property type="entry name" value="NAD P H OXIDOREDUCTASE-RELATED"/>
    <property type="match status" value="1"/>
</dbReference>
<dbReference type="Pfam" id="PF02525">
    <property type="entry name" value="Flavodoxin_2"/>
    <property type="match status" value="1"/>
</dbReference>
<dbReference type="EMBL" id="CP034670">
    <property type="protein sequence ID" value="AZR60522.1"/>
    <property type="molecule type" value="Genomic_DNA"/>
</dbReference>
<dbReference type="InterPro" id="IPR051545">
    <property type="entry name" value="NAD(P)H_dehydrogenase_qn"/>
</dbReference>
<keyword evidence="2" id="KW-0560">Oxidoreductase</keyword>
<evidence type="ECO:0000259" key="3">
    <source>
        <dbReference type="Pfam" id="PF02525"/>
    </source>
</evidence>
<dbReference type="SUPFAM" id="SSF52218">
    <property type="entry name" value="Flavoproteins"/>
    <property type="match status" value="1"/>
</dbReference>
<dbReference type="InterPro" id="IPR029039">
    <property type="entry name" value="Flavoprotein-like_sf"/>
</dbReference>
<name>A0A3S9SM08_EIKCO</name>
<accession>A0A3S9SM08</accession>
<gene>
    <name evidence="4" type="ORF">ELB75_11215</name>
</gene>
<dbReference type="GO" id="GO:0003955">
    <property type="term" value="F:NAD(P)H dehydrogenase (quinone) activity"/>
    <property type="evidence" value="ECO:0007669"/>
    <property type="project" value="TreeGrafter"/>
</dbReference>
<evidence type="ECO:0000256" key="1">
    <source>
        <dbReference type="ARBA" id="ARBA00006252"/>
    </source>
</evidence>
<proteinExistence type="inferred from homology"/>
<dbReference type="InterPro" id="IPR003680">
    <property type="entry name" value="Flavodoxin_fold"/>
</dbReference>
<dbReference type="RefSeq" id="WP_126983965.1">
    <property type="nucleotide sequence ID" value="NZ_CP034670.1"/>
</dbReference>
<dbReference type="Gene3D" id="3.40.50.360">
    <property type="match status" value="1"/>
</dbReference>
<dbReference type="AlphaFoldDB" id="A0A3S9SM08"/>
<evidence type="ECO:0000313" key="5">
    <source>
        <dbReference type="Proteomes" id="UP000282435"/>
    </source>
</evidence>
<comment type="similarity">
    <text evidence="1">Belongs to the NAD(P)H dehydrogenase (quinone) family.</text>
</comment>
<dbReference type="Proteomes" id="UP000282435">
    <property type="component" value="Chromosome"/>
</dbReference>
<organism evidence="4 5">
    <name type="scientific">Eikenella corrodens</name>
    <dbReference type="NCBI Taxonomy" id="539"/>
    <lineage>
        <taxon>Bacteria</taxon>
        <taxon>Pseudomonadati</taxon>
        <taxon>Pseudomonadota</taxon>
        <taxon>Betaproteobacteria</taxon>
        <taxon>Neisseriales</taxon>
        <taxon>Neisseriaceae</taxon>
        <taxon>Eikenella</taxon>
    </lineage>
</organism>
<protein>
    <submittedName>
        <fullName evidence="4">Flavodoxin family protein</fullName>
    </submittedName>
</protein>
<dbReference type="GO" id="GO:0005829">
    <property type="term" value="C:cytosol"/>
    <property type="evidence" value="ECO:0007669"/>
    <property type="project" value="TreeGrafter"/>
</dbReference>
<sequence>MQEISVILAHPYGGSLNAAIAQTVAATLRSNGYQVNFHDLDQEKFNPVMSSEELAGDHTNDNLLKCHQQEIMRANGIIIIHPNWWGQPPAILKGWVDRVLRQHIAYTFPEGDNGGGLPIGLLKAQAALVFNTSNTPEERENTVFGDPLERIWKDCVFDFCGITSFKRLMFRVVADSTEQERQSWLAQTAETVSRYFPPISANITQGN</sequence>
<evidence type="ECO:0000313" key="4">
    <source>
        <dbReference type="EMBL" id="AZR60522.1"/>
    </source>
</evidence>
<evidence type="ECO:0000256" key="2">
    <source>
        <dbReference type="ARBA" id="ARBA00023002"/>
    </source>
</evidence>
<dbReference type="OrthoDB" id="9798454at2"/>